<proteinExistence type="predicted"/>
<reference evidence="1 2" key="1">
    <citation type="submission" date="2021-01" db="EMBL/GenBank/DDBJ databases">
        <title>Draft genome sequence of Micromonospora sp. strain STR1s_6.</title>
        <authorList>
            <person name="Karlyshev A."/>
            <person name="Jawad R."/>
        </authorList>
    </citation>
    <scope>NUCLEOTIDE SEQUENCE [LARGE SCALE GENOMIC DNA]</scope>
    <source>
        <strain evidence="1 2">STR1S-6</strain>
    </source>
</reference>
<gene>
    <name evidence="1" type="ORF">JM949_11975</name>
</gene>
<dbReference type="EMBL" id="JAEVHL010000043">
    <property type="protein sequence ID" value="MBM0276103.1"/>
    <property type="molecule type" value="Genomic_DNA"/>
</dbReference>
<comment type="caution">
    <text evidence="1">The sequence shown here is derived from an EMBL/GenBank/DDBJ whole genome shotgun (WGS) entry which is preliminary data.</text>
</comment>
<protein>
    <submittedName>
        <fullName evidence="1">Uncharacterized protein</fullName>
    </submittedName>
</protein>
<accession>A0ABS1YFK7</accession>
<organism evidence="1 2">
    <name type="scientific">Micromonospora tarensis</name>
    <dbReference type="NCBI Taxonomy" id="2806100"/>
    <lineage>
        <taxon>Bacteria</taxon>
        <taxon>Bacillati</taxon>
        <taxon>Actinomycetota</taxon>
        <taxon>Actinomycetes</taxon>
        <taxon>Micromonosporales</taxon>
        <taxon>Micromonosporaceae</taxon>
        <taxon>Micromonospora</taxon>
    </lineage>
</organism>
<evidence type="ECO:0000313" key="2">
    <source>
        <dbReference type="Proteomes" id="UP000622245"/>
    </source>
</evidence>
<keyword evidence="2" id="KW-1185">Reference proteome</keyword>
<sequence>MPLIRFFLADSGGVRFDVDPARYDRYRPLGAWAMSEIGKHAGVVLDGLAMVDDAAAGRPVEPWTSASYDVVIDASGIRFRNHFADSEQGAYSLDELRQVLEDYWRFLAAIPETPGAFREYSPELPLPEAEVLLWEKVWGRAHPYRGRLF</sequence>
<name>A0ABS1YFK7_9ACTN</name>
<dbReference type="Proteomes" id="UP000622245">
    <property type="component" value="Unassembled WGS sequence"/>
</dbReference>
<dbReference type="RefSeq" id="WP_203148478.1">
    <property type="nucleotide sequence ID" value="NZ_JAEVHL010000043.1"/>
</dbReference>
<evidence type="ECO:0000313" key="1">
    <source>
        <dbReference type="EMBL" id="MBM0276103.1"/>
    </source>
</evidence>